<dbReference type="Pfam" id="PF03732">
    <property type="entry name" value="Retrotrans_gag"/>
    <property type="match status" value="1"/>
</dbReference>
<dbReference type="PANTHER" id="PTHR32108">
    <property type="entry name" value="DNA-DIRECTED RNA POLYMERASE SUBUNIT ALPHA"/>
    <property type="match status" value="1"/>
</dbReference>
<comment type="caution">
    <text evidence="2">The sequence shown here is derived from an EMBL/GenBank/DDBJ whole genome shotgun (WGS) entry which is preliminary data.</text>
</comment>
<protein>
    <recommendedName>
        <fullName evidence="1">Retrotransposon gag domain-containing protein</fullName>
    </recommendedName>
</protein>
<organism evidence="2 3">
    <name type="scientific">Cucumis melo var. makuwa</name>
    <name type="common">Oriental melon</name>
    <dbReference type="NCBI Taxonomy" id="1194695"/>
    <lineage>
        <taxon>Eukaryota</taxon>
        <taxon>Viridiplantae</taxon>
        <taxon>Streptophyta</taxon>
        <taxon>Embryophyta</taxon>
        <taxon>Tracheophyta</taxon>
        <taxon>Spermatophyta</taxon>
        <taxon>Magnoliopsida</taxon>
        <taxon>eudicotyledons</taxon>
        <taxon>Gunneridae</taxon>
        <taxon>Pentapetalae</taxon>
        <taxon>rosids</taxon>
        <taxon>fabids</taxon>
        <taxon>Cucurbitales</taxon>
        <taxon>Cucurbitaceae</taxon>
        <taxon>Benincaseae</taxon>
        <taxon>Cucumis</taxon>
    </lineage>
</organism>
<feature type="domain" description="Retrotransposon gag" evidence="1">
    <location>
        <begin position="100"/>
        <end position="187"/>
    </location>
</feature>
<dbReference type="Proteomes" id="UP000321393">
    <property type="component" value="Unassembled WGS sequence"/>
</dbReference>
<dbReference type="InterPro" id="IPR005162">
    <property type="entry name" value="Retrotrans_gag_dom"/>
</dbReference>
<evidence type="ECO:0000313" key="3">
    <source>
        <dbReference type="Proteomes" id="UP000321393"/>
    </source>
</evidence>
<evidence type="ECO:0000259" key="1">
    <source>
        <dbReference type="Pfam" id="PF03732"/>
    </source>
</evidence>
<dbReference type="PANTHER" id="PTHR32108:SF9">
    <property type="entry name" value="REVERSE TRANSCRIPTASE RNASE H-LIKE DOMAIN-CONTAINING PROTEIN"/>
    <property type="match status" value="1"/>
</dbReference>
<gene>
    <name evidence="2" type="ORF">E6C27_scaffold468G001210</name>
</gene>
<dbReference type="EMBL" id="SSTE01003650">
    <property type="protein sequence ID" value="KAA0063019.1"/>
    <property type="molecule type" value="Genomic_DNA"/>
</dbReference>
<proteinExistence type="predicted"/>
<name>A0A5A7VBN6_CUCMM</name>
<dbReference type="OrthoDB" id="5976606at2759"/>
<evidence type="ECO:0000313" key="2">
    <source>
        <dbReference type="EMBL" id="KAA0063019.1"/>
    </source>
</evidence>
<accession>A0A5A7VBN6</accession>
<dbReference type="AlphaFoldDB" id="A0A5A7VBN6"/>
<reference evidence="2 3" key="1">
    <citation type="submission" date="2019-08" db="EMBL/GenBank/DDBJ databases">
        <title>Draft genome sequences of two oriental melons (Cucumis melo L. var makuwa).</title>
        <authorList>
            <person name="Kwon S.-Y."/>
        </authorList>
    </citation>
    <scope>NUCLEOTIDE SEQUENCE [LARGE SCALE GENOMIC DNA]</scope>
    <source>
        <strain evidence="3">cv. SW 3</strain>
        <tissue evidence="2">Leaf</tissue>
    </source>
</reference>
<sequence>MSTPITESGKKISEEQGSRKRLEFLEERLRIIEGADMYGSIDATQLCLISDVVIPPKFKTPDFEKYNGTTCPKSHLVMYCRKMSAYAHDDKLLIHCFQDSLVGPASRWYMQLDGSQVHRWKDLADSFLKQYKYNIDMAPDRLDLQRMEKKNVETFKEYAQRWRELAAQVQPPLTDKELMAMFINTLRVPYYDRMVGSASTNFSDVITVGEKIEFGVKNGRISDPASEIRRMMTPKKKEEEIHELSSTQRVVHVSSPTVGQTNYSYSYQNGVAIVPQEPLQPPYPKWYDPNVKCEYHAGVVRHSTENCFPLKAKVQSLVKAGWLKFKKTEEESDVNQNPSPKHEGPAINIVDTFTKRYKNKVCDVTTSMNTLFQILRRAGYLSPRFNNDKGEKLGCTNEKQCLFHPEIDDHFIEDCCEFKNEVQKLMDAKILLVGQMSMQEIEVDMIIDKETSNDTSTTVISKNTISPNLLVSQFPPKFELNNWEIKRTLKVSKGSQKGTKVEGDIDDVIDFEVSICNLKQNIEVDGYDISPELLRLIEQEIGLCHINYQETLKFKVKHSNSTPYCPKMNGVVISGATPLSLVYGFEAVLPAEVEMPSLRVIQEVELDEAKWAQVRRRSSVKKDHRGKWTPNYEGPYIVEKAFSGGALILTNMDGDDLPNPISANYVKKYYAWSDD</sequence>